<proteinExistence type="predicted"/>
<dbReference type="InterPro" id="IPR006342">
    <property type="entry name" value="FkbM_mtfrase"/>
</dbReference>
<name>A0A383CQQ8_9ZZZZ</name>
<dbReference type="InterPro" id="IPR052514">
    <property type="entry name" value="SAM-dependent_MTase"/>
</dbReference>
<protein>
    <recommendedName>
        <fullName evidence="1">Methyltransferase FkbM domain-containing protein</fullName>
    </recommendedName>
</protein>
<dbReference type="InterPro" id="IPR029063">
    <property type="entry name" value="SAM-dependent_MTases_sf"/>
</dbReference>
<accession>A0A383CQQ8</accession>
<feature type="non-terminal residue" evidence="2">
    <location>
        <position position="239"/>
    </location>
</feature>
<dbReference type="EMBL" id="UINC01210873">
    <property type="protein sequence ID" value="SVE34532.1"/>
    <property type="molecule type" value="Genomic_DNA"/>
</dbReference>
<gene>
    <name evidence="2" type="ORF">METZ01_LOCUS487386</name>
</gene>
<evidence type="ECO:0000313" key="2">
    <source>
        <dbReference type="EMBL" id="SVE34532.1"/>
    </source>
</evidence>
<dbReference type="AlphaFoldDB" id="A0A383CQQ8"/>
<evidence type="ECO:0000259" key="1">
    <source>
        <dbReference type="Pfam" id="PF05050"/>
    </source>
</evidence>
<feature type="non-terminal residue" evidence="2">
    <location>
        <position position="1"/>
    </location>
</feature>
<dbReference type="Gene3D" id="3.40.50.150">
    <property type="entry name" value="Vaccinia Virus protein VP39"/>
    <property type="match status" value="1"/>
</dbReference>
<dbReference type="NCBIfam" id="TIGR01444">
    <property type="entry name" value="fkbM_fam"/>
    <property type="match status" value="1"/>
</dbReference>
<dbReference type="PANTHER" id="PTHR34203:SF15">
    <property type="entry name" value="SLL1173 PROTEIN"/>
    <property type="match status" value="1"/>
</dbReference>
<dbReference type="Pfam" id="PF05050">
    <property type="entry name" value="Methyltransf_21"/>
    <property type="match status" value="1"/>
</dbReference>
<dbReference type="SUPFAM" id="SSF53335">
    <property type="entry name" value="S-adenosyl-L-methionine-dependent methyltransferases"/>
    <property type="match status" value="1"/>
</dbReference>
<dbReference type="PANTHER" id="PTHR34203">
    <property type="entry name" value="METHYLTRANSFERASE, FKBM FAMILY PROTEIN"/>
    <property type="match status" value="1"/>
</dbReference>
<reference evidence="2" key="1">
    <citation type="submission" date="2018-05" db="EMBL/GenBank/DDBJ databases">
        <authorList>
            <person name="Lanie J.A."/>
            <person name="Ng W.-L."/>
            <person name="Kazmierczak K.M."/>
            <person name="Andrzejewski T.M."/>
            <person name="Davidsen T.M."/>
            <person name="Wayne K.J."/>
            <person name="Tettelin H."/>
            <person name="Glass J.I."/>
            <person name="Rusch D."/>
            <person name="Podicherti R."/>
            <person name="Tsui H.-C.T."/>
            <person name="Winkler M.E."/>
        </authorList>
    </citation>
    <scope>NUCLEOTIDE SEQUENCE</scope>
</reference>
<sequence>SKYPIKVILKNGQIKLCEHPIIFHALINNCKNLEIKNETLILNEENIQFVDWQTNGDIPGVFIMKEYDIIPVKHADVIDIGANIGDTAIRFIQNGANTVIGIEPVPKFCISAKKNIVLNKMEDKIKIINCLVGRENRTIRTKFKIDEEIGSSALAIPDKYGEEIESKTLEHLISLTNSPSKILKLDCEGCEYDIILNTPIDTLNKFQYIFVEYHDGYKNLERKLTKCGFSVKNNTQNIY</sequence>
<organism evidence="2">
    <name type="scientific">marine metagenome</name>
    <dbReference type="NCBI Taxonomy" id="408172"/>
    <lineage>
        <taxon>unclassified sequences</taxon>
        <taxon>metagenomes</taxon>
        <taxon>ecological metagenomes</taxon>
    </lineage>
</organism>
<feature type="domain" description="Methyltransferase FkbM" evidence="1">
    <location>
        <begin position="79"/>
        <end position="230"/>
    </location>
</feature>